<keyword evidence="8 9" id="KW-0472">Membrane</keyword>
<evidence type="ECO:0000256" key="7">
    <source>
        <dbReference type="ARBA" id="ARBA00023065"/>
    </source>
</evidence>
<dbReference type="EMBL" id="CAEY01001956">
    <property type="status" value="NOT_ANNOTATED_CDS"/>
    <property type="molecule type" value="Genomic_DNA"/>
</dbReference>
<dbReference type="GO" id="GO:0033179">
    <property type="term" value="C:proton-transporting V-type ATPase, V0 domain"/>
    <property type="evidence" value="ECO:0007669"/>
    <property type="project" value="InterPro"/>
</dbReference>
<comment type="similarity">
    <text evidence="2">Belongs to the V-ATPase e1/e2 subunit family.</text>
</comment>
<evidence type="ECO:0000313" key="10">
    <source>
        <dbReference type="EnsemblMetazoa" id="tetur08g05660.1"/>
    </source>
</evidence>
<evidence type="ECO:0000256" key="2">
    <source>
        <dbReference type="ARBA" id="ARBA00008328"/>
    </source>
</evidence>
<dbReference type="EnsemblMetazoa" id="tetur08g05660.1">
    <property type="protein sequence ID" value="tetur08g05660.1"/>
    <property type="gene ID" value="tetur08g05660"/>
</dbReference>
<keyword evidence="6 9" id="KW-1133">Transmembrane helix</keyword>
<dbReference type="Pfam" id="PF05493">
    <property type="entry name" value="ATP_synt_H"/>
    <property type="match status" value="1"/>
</dbReference>
<keyword evidence="4 9" id="KW-0812">Transmembrane</keyword>
<dbReference type="Proteomes" id="UP000015104">
    <property type="component" value="Unassembled WGS sequence"/>
</dbReference>
<feature type="transmembrane region" description="Helical" evidence="9">
    <location>
        <begin position="38"/>
        <end position="56"/>
    </location>
</feature>
<proteinExistence type="inferred from homology"/>
<evidence type="ECO:0000256" key="5">
    <source>
        <dbReference type="ARBA" id="ARBA00022781"/>
    </source>
</evidence>
<dbReference type="STRING" id="32264.T1KBX9"/>
<keyword evidence="3" id="KW-0813">Transport</keyword>
<evidence type="ECO:0000256" key="9">
    <source>
        <dbReference type="SAM" id="Phobius"/>
    </source>
</evidence>
<keyword evidence="5" id="KW-0375">Hydrogen ion transport</keyword>
<evidence type="ECO:0000256" key="4">
    <source>
        <dbReference type="ARBA" id="ARBA00022692"/>
    </source>
</evidence>
<evidence type="ECO:0000313" key="11">
    <source>
        <dbReference type="Proteomes" id="UP000015104"/>
    </source>
</evidence>
<comment type="subcellular location">
    <subcellularLocation>
        <location evidence="1">Endomembrane system</location>
        <topology evidence="1">Multi-pass membrane protein</topology>
    </subcellularLocation>
</comment>
<dbReference type="InterPro" id="IPR008389">
    <property type="entry name" value="ATPase_V0-cplx_e1/e2_su"/>
</dbReference>
<evidence type="ECO:0000256" key="3">
    <source>
        <dbReference type="ARBA" id="ARBA00022448"/>
    </source>
</evidence>
<dbReference type="HOGENOM" id="CLU_170555_0_0_1"/>
<dbReference type="GO" id="GO:0046961">
    <property type="term" value="F:proton-transporting ATPase activity, rotational mechanism"/>
    <property type="evidence" value="ECO:0007669"/>
    <property type="project" value="InterPro"/>
</dbReference>
<dbReference type="PANTHER" id="PTHR12263">
    <property type="entry name" value="VACUOLAR ATP SYNTHASE SUBUNIT H"/>
    <property type="match status" value="1"/>
</dbReference>
<keyword evidence="11" id="KW-1185">Reference proteome</keyword>
<feature type="transmembrane region" description="Helical" evidence="9">
    <location>
        <begin position="6"/>
        <end position="26"/>
    </location>
</feature>
<dbReference type="AlphaFoldDB" id="T1KBX9"/>
<reference evidence="10" key="2">
    <citation type="submission" date="2015-06" db="UniProtKB">
        <authorList>
            <consortium name="EnsemblMetazoa"/>
        </authorList>
    </citation>
    <scope>IDENTIFICATION</scope>
</reference>
<dbReference type="GO" id="GO:0012505">
    <property type="term" value="C:endomembrane system"/>
    <property type="evidence" value="ECO:0007669"/>
    <property type="project" value="UniProtKB-SubCell"/>
</dbReference>
<evidence type="ECO:0000256" key="6">
    <source>
        <dbReference type="ARBA" id="ARBA00022989"/>
    </source>
</evidence>
<reference evidence="11" key="1">
    <citation type="submission" date="2011-08" db="EMBL/GenBank/DDBJ databases">
        <authorList>
            <person name="Rombauts S."/>
        </authorList>
    </citation>
    <scope>NUCLEOTIDE SEQUENCE</scope>
    <source>
        <strain evidence="11">London</strain>
    </source>
</reference>
<dbReference type="EnsemblMetazoa" id="tetur08g05690.1">
    <property type="protein sequence ID" value="tetur08g05690.1"/>
    <property type="gene ID" value="tetur08g05690"/>
</dbReference>
<evidence type="ECO:0000256" key="1">
    <source>
        <dbReference type="ARBA" id="ARBA00004127"/>
    </source>
</evidence>
<sequence length="78" mass="8484">MGASVAVLVIFTAFWAAIGGVVPMFIPRSSDRGVIQTMVIMTAVSCYALWLFTYMAQMNPLIGPQLTGLTQTIVSKNW</sequence>
<dbReference type="eggNOG" id="KOG3500">
    <property type="taxonomic scope" value="Eukaryota"/>
</dbReference>
<evidence type="ECO:0008006" key="12">
    <source>
        <dbReference type="Google" id="ProtNLM"/>
    </source>
</evidence>
<organism evidence="10 11">
    <name type="scientific">Tetranychus urticae</name>
    <name type="common">Two-spotted spider mite</name>
    <dbReference type="NCBI Taxonomy" id="32264"/>
    <lineage>
        <taxon>Eukaryota</taxon>
        <taxon>Metazoa</taxon>
        <taxon>Ecdysozoa</taxon>
        <taxon>Arthropoda</taxon>
        <taxon>Chelicerata</taxon>
        <taxon>Arachnida</taxon>
        <taxon>Acari</taxon>
        <taxon>Acariformes</taxon>
        <taxon>Trombidiformes</taxon>
        <taxon>Prostigmata</taxon>
        <taxon>Eleutherengona</taxon>
        <taxon>Raphignathae</taxon>
        <taxon>Tetranychoidea</taxon>
        <taxon>Tetranychidae</taxon>
        <taxon>Tetranychus</taxon>
    </lineage>
</organism>
<name>T1KBX9_TETUR</name>
<keyword evidence="7" id="KW-0406">Ion transport</keyword>
<accession>T1KBX9</accession>
<dbReference type="PANTHER" id="PTHR12263:SF0">
    <property type="entry name" value="V-TYPE PROTON ATPASE SUBUNIT"/>
    <property type="match status" value="1"/>
</dbReference>
<protein>
    <recommendedName>
        <fullName evidence="12">V-type proton ATPase subunit</fullName>
    </recommendedName>
</protein>
<evidence type="ECO:0000256" key="8">
    <source>
        <dbReference type="ARBA" id="ARBA00023136"/>
    </source>
</evidence>